<name>A0A815U9M7_9BILA</name>
<dbReference type="EMBL" id="CAJNOT010008185">
    <property type="protein sequence ID" value="CAF1515812.1"/>
    <property type="molecule type" value="Genomic_DNA"/>
</dbReference>
<dbReference type="Proteomes" id="UP000663864">
    <property type="component" value="Unassembled WGS sequence"/>
</dbReference>
<evidence type="ECO:0000313" key="2">
    <source>
        <dbReference type="Proteomes" id="UP000663864"/>
    </source>
</evidence>
<gene>
    <name evidence="1" type="ORF">ZHD862_LOCUS38140</name>
</gene>
<accession>A0A815U9M7</accession>
<dbReference type="AlphaFoldDB" id="A0A815U9M7"/>
<proteinExistence type="predicted"/>
<protein>
    <submittedName>
        <fullName evidence="1">Uncharacterized protein</fullName>
    </submittedName>
</protein>
<organism evidence="1 2">
    <name type="scientific">Rotaria sordida</name>
    <dbReference type="NCBI Taxonomy" id="392033"/>
    <lineage>
        <taxon>Eukaryota</taxon>
        <taxon>Metazoa</taxon>
        <taxon>Spiralia</taxon>
        <taxon>Gnathifera</taxon>
        <taxon>Rotifera</taxon>
        <taxon>Eurotatoria</taxon>
        <taxon>Bdelloidea</taxon>
        <taxon>Philodinida</taxon>
        <taxon>Philodinidae</taxon>
        <taxon>Rotaria</taxon>
    </lineage>
</organism>
<sequence length="452" mass="53886">SCSTHHKHRYVPPYERLLRRNQLWKPQKVKQEQDLQEECRTGKLTPFQQPQNYLCYFIHEQTDILIIDELIDQAKLTKHFSIDTEDDALTHKPATLQIEFIRQTLPSIIIIIIEVQHLPSITTPLFKKIQQLCTIIFTSNNHIYSWDSASQELGKLNSYHLFNANIKIQEYNIQAEYSALGTYLPLDVVGPERTYRINEEKKYRSILKAYVINDAFAVTKLSYKLNLIKFLPTNDYEDISEDEDNLNIEQELSIDIQPIHEELIVHVTDELEGINENNLFHRRYLQQQEDIEPIRPINNVYYESHYNESLHVQHESMEFELDNGSLPEVMKVHFEPESSRLCIQTHHQETLIETMQVHVKDERHQVKHSYYLDSKSTTTLTRKQIRNRKVNRRHRANRYRFEVIRTVYELFSITKIKHILKSMNIYYVNINMVRHKLFIGLKNQKMVDEVEK</sequence>
<evidence type="ECO:0000313" key="1">
    <source>
        <dbReference type="EMBL" id="CAF1515812.1"/>
    </source>
</evidence>
<reference evidence="1" key="1">
    <citation type="submission" date="2021-02" db="EMBL/GenBank/DDBJ databases">
        <authorList>
            <person name="Nowell W R."/>
        </authorList>
    </citation>
    <scope>NUCLEOTIDE SEQUENCE</scope>
</reference>
<comment type="caution">
    <text evidence="1">The sequence shown here is derived from an EMBL/GenBank/DDBJ whole genome shotgun (WGS) entry which is preliminary data.</text>
</comment>
<feature type="non-terminal residue" evidence="1">
    <location>
        <position position="1"/>
    </location>
</feature>